<evidence type="ECO:0000313" key="2">
    <source>
        <dbReference type="EMBL" id="KAF5724307.1"/>
    </source>
</evidence>
<dbReference type="OrthoDB" id="8954335at2759"/>
<gene>
    <name evidence="2" type="ORF">FMUND_953</name>
</gene>
<protein>
    <submittedName>
        <fullName evidence="2">Uncharacterized protein</fullName>
    </submittedName>
</protein>
<keyword evidence="3" id="KW-1185">Reference proteome</keyword>
<organism evidence="2 3">
    <name type="scientific">Fusarium mundagurra</name>
    <dbReference type="NCBI Taxonomy" id="1567541"/>
    <lineage>
        <taxon>Eukaryota</taxon>
        <taxon>Fungi</taxon>
        <taxon>Dikarya</taxon>
        <taxon>Ascomycota</taxon>
        <taxon>Pezizomycotina</taxon>
        <taxon>Sordariomycetes</taxon>
        <taxon>Hypocreomycetidae</taxon>
        <taxon>Hypocreales</taxon>
        <taxon>Nectriaceae</taxon>
        <taxon>Fusarium</taxon>
        <taxon>Fusarium fujikuroi species complex</taxon>
    </lineage>
</organism>
<feature type="region of interest" description="Disordered" evidence="1">
    <location>
        <begin position="316"/>
        <end position="348"/>
    </location>
</feature>
<comment type="caution">
    <text evidence="2">The sequence shown here is derived from an EMBL/GenBank/DDBJ whole genome shotgun (WGS) entry which is preliminary data.</text>
</comment>
<name>A0A8H5Z7I5_9HYPO</name>
<evidence type="ECO:0000313" key="3">
    <source>
        <dbReference type="Proteomes" id="UP000544331"/>
    </source>
</evidence>
<sequence length="379" mass="42171">MDDLNHYRRTNSSKESSYQLFINMMIGTFEALRLELVSAGHTEAATWQLFKELYLFAIKVIQYDQLDSARANPDLIANTRPSLEVGDDEDQTGEGHDIKNDLVLKTTVRRTMSGVMKEKGQHDLRSFVGRQYTKSYRPGSSIILVESRYACLDPGEQAQRIQTPFQSWLGSVYRDPFPCFQSWSVAMLRTGGSHTIETTQDCSSNNKFIFDDTLKGKFAACGVADEPGVSFRTRPHETQSPGLSSKSPISLCLRMKNNFNTGPAEETKVTTAIMSSDDETYGPSYTYPTPEEAFKPYLGYSATGSTAGNVFARTKKTTEKSTAKEKMLSSEVGEPKDLSGNEGYHDNNSETVKYSDHCACRASGRSAAPRLEAIPLTYF</sequence>
<proteinExistence type="predicted"/>
<reference evidence="2 3" key="1">
    <citation type="submission" date="2020-05" db="EMBL/GenBank/DDBJ databases">
        <title>Identification and distribution of gene clusters putatively required for synthesis of sphingolipid metabolism inhibitors in phylogenetically diverse species of the filamentous fungus Fusarium.</title>
        <authorList>
            <person name="Kim H.-S."/>
            <person name="Busman M."/>
            <person name="Brown D.W."/>
            <person name="Divon H."/>
            <person name="Uhlig S."/>
            <person name="Proctor R.H."/>
        </authorList>
    </citation>
    <scope>NUCLEOTIDE SEQUENCE [LARGE SCALE GENOMIC DNA]</scope>
    <source>
        <strain evidence="2 3">NRRL 66235</strain>
    </source>
</reference>
<evidence type="ECO:0000256" key="1">
    <source>
        <dbReference type="SAM" id="MobiDB-lite"/>
    </source>
</evidence>
<accession>A0A8H5Z7I5</accession>
<dbReference type="AlphaFoldDB" id="A0A8H5Z7I5"/>
<dbReference type="Proteomes" id="UP000544331">
    <property type="component" value="Unassembled WGS sequence"/>
</dbReference>
<dbReference type="EMBL" id="JAAOAN010000039">
    <property type="protein sequence ID" value="KAF5724307.1"/>
    <property type="molecule type" value="Genomic_DNA"/>
</dbReference>